<gene>
    <name evidence="1" type="ORF">N0V91_011068</name>
</gene>
<dbReference type="AlphaFoldDB" id="A0A9W8YY53"/>
<reference evidence="1" key="1">
    <citation type="submission" date="2022-10" db="EMBL/GenBank/DDBJ databases">
        <title>Tapping the CABI collections for fungal endophytes: first genome assemblies for Collariella, Neodidymelliopsis, Ascochyta clinopodiicola, Didymella pomorum, Didymosphaeria variabile, Neocosmospora piperis and Neocucurbitaria cava.</title>
        <authorList>
            <person name="Hill R."/>
        </authorList>
    </citation>
    <scope>NUCLEOTIDE SEQUENCE</scope>
    <source>
        <strain evidence="1">IMI 355091</strain>
    </source>
</reference>
<comment type="caution">
    <text evidence="1">The sequence shown here is derived from an EMBL/GenBank/DDBJ whole genome shotgun (WGS) entry which is preliminary data.</text>
</comment>
<keyword evidence="2" id="KW-1185">Reference proteome</keyword>
<accession>A0A9W8YY53</accession>
<sequence>MQARKNTLRFVVSIAKNKPAWREWNEEDQNAKDGWYRSNLVEKYIDDAATVETKFQRRYITRKAP</sequence>
<protein>
    <submittedName>
        <fullName evidence="1">Uncharacterized protein</fullName>
    </submittedName>
</protein>
<dbReference type="Proteomes" id="UP001140510">
    <property type="component" value="Unassembled WGS sequence"/>
</dbReference>
<proteinExistence type="predicted"/>
<dbReference type="EMBL" id="JAPEVA010000176">
    <property type="protein sequence ID" value="KAJ4395095.1"/>
    <property type="molecule type" value="Genomic_DNA"/>
</dbReference>
<name>A0A9W8YY53_9PLEO</name>
<organism evidence="1 2">
    <name type="scientific">Didymella pomorum</name>
    <dbReference type="NCBI Taxonomy" id="749634"/>
    <lineage>
        <taxon>Eukaryota</taxon>
        <taxon>Fungi</taxon>
        <taxon>Dikarya</taxon>
        <taxon>Ascomycota</taxon>
        <taxon>Pezizomycotina</taxon>
        <taxon>Dothideomycetes</taxon>
        <taxon>Pleosporomycetidae</taxon>
        <taxon>Pleosporales</taxon>
        <taxon>Pleosporineae</taxon>
        <taxon>Didymellaceae</taxon>
        <taxon>Didymella</taxon>
    </lineage>
</organism>
<evidence type="ECO:0000313" key="1">
    <source>
        <dbReference type="EMBL" id="KAJ4395095.1"/>
    </source>
</evidence>
<evidence type="ECO:0000313" key="2">
    <source>
        <dbReference type="Proteomes" id="UP001140510"/>
    </source>
</evidence>